<accession>A0ACD5WCC7</accession>
<proteinExistence type="predicted"/>
<protein>
    <submittedName>
        <fullName evidence="1">Uncharacterized protein</fullName>
    </submittedName>
</protein>
<evidence type="ECO:0000313" key="2">
    <source>
        <dbReference type="Proteomes" id="UP001732700"/>
    </source>
</evidence>
<keyword evidence="2" id="KW-1185">Reference proteome</keyword>
<dbReference type="Proteomes" id="UP001732700">
    <property type="component" value="Chromosome 4A"/>
</dbReference>
<reference evidence="1" key="2">
    <citation type="submission" date="2025-09" db="UniProtKB">
        <authorList>
            <consortium name="EnsemblPlants"/>
        </authorList>
    </citation>
    <scope>IDENTIFICATION</scope>
</reference>
<sequence>MKLLPVTSRTSFLEEDRRMDLDLNVRLEEEDGDVNIILVEELRKMDLDLNVRLEEEEEEDVNVILEEETVAQLEQIPEEETVARRQHIDMPEKDKFAAYIALKALSNHRPVEKADKELVAQLLKVCLRTIEKIWKQALDMEKQEQEVDFSNKRKGNCGRKRKDLHLSERVPQIELNKRGTLRALARSLDVPYSTLQRRLTWGDLRRHTSSLKPFQSAENKIKRLKFCISMIDETTISKAMPSFKSMENIIHIDEKWFDMTKRNRTYYLLPEEEDPLRTVQNKNNIGRQLQDTCPAG</sequence>
<organism evidence="1 2">
    <name type="scientific">Avena sativa</name>
    <name type="common">Oat</name>
    <dbReference type="NCBI Taxonomy" id="4498"/>
    <lineage>
        <taxon>Eukaryota</taxon>
        <taxon>Viridiplantae</taxon>
        <taxon>Streptophyta</taxon>
        <taxon>Embryophyta</taxon>
        <taxon>Tracheophyta</taxon>
        <taxon>Spermatophyta</taxon>
        <taxon>Magnoliopsida</taxon>
        <taxon>Liliopsida</taxon>
        <taxon>Poales</taxon>
        <taxon>Poaceae</taxon>
        <taxon>BOP clade</taxon>
        <taxon>Pooideae</taxon>
        <taxon>Poodae</taxon>
        <taxon>Poeae</taxon>
        <taxon>Poeae Chloroplast Group 1 (Aveneae type)</taxon>
        <taxon>Aveninae</taxon>
        <taxon>Avena</taxon>
    </lineage>
</organism>
<dbReference type="EnsemblPlants" id="AVESA.00010b.r2.4AG0610030.1">
    <property type="protein sequence ID" value="AVESA.00010b.r2.4AG0610030.1.CDS.1"/>
    <property type="gene ID" value="AVESA.00010b.r2.4AG0610030"/>
</dbReference>
<name>A0ACD5WCC7_AVESA</name>
<reference evidence="1" key="1">
    <citation type="submission" date="2021-05" db="EMBL/GenBank/DDBJ databases">
        <authorList>
            <person name="Scholz U."/>
            <person name="Mascher M."/>
            <person name="Fiebig A."/>
        </authorList>
    </citation>
    <scope>NUCLEOTIDE SEQUENCE [LARGE SCALE GENOMIC DNA]</scope>
</reference>
<evidence type="ECO:0000313" key="1">
    <source>
        <dbReference type="EnsemblPlants" id="AVESA.00010b.r2.4AG0610030.1.CDS.1"/>
    </source>
</evidence>